<feature type="domain" description="CggR N-terminal DNA binding" evidence="6">
    <location>
        <begin position="21"/>
        <end position="88"/>
    </location>
</feature>
<evidence type="ECO:0000259" key="5">
    <source>
        <dbReference type="Pfam" id="PF04198"/>
    </source>
</evidence>
<dbReference type="EMBL" id="BJUN01000030">
    <property type="protein sequence ID" value="GEK60127.1"/>
    <property type="molecule type" value="Genomic_DNA"/>
</dbReference>
<dbReference type="PANTHER" id="PTHR34294">
    <property type="entry name" value="TRANSCRIPTIONAL REGULATOR-RELATED"/>
    <property type="match status" value="1"/>
</dbReference>
<feature type="domain" description="Sugar-binding" evidence="5">
    <location>
        <begin position="94"/>
        <end position="339"/>
    </location>
</feature>
<evidence type="ECO:0000259" key="6">
    <source>
        <dbReference type="Pfam" id="PF21715"/>
    </source>
</evidence>
<gene>
    <name evidence="7" type="primary">cggR</name>
    <name evidence="7" type="ORF">MHA01_30320</name>
</gene>
<accession>A0A510YCP3</accession>
<dbReference type="GO" id="GO:0003677">
    <property type="term" value="F:DNA binding"/>
    <property type="evidence" value="ECO:0007669"/>
    <property type="project" value="UniProtKB-KW"/>
</dbReference>
<keyword evidence="8" id="KW-1185">Reference proteome</keyword>
<evidence type="ECO:0000313" key="8">
    <source>
        <dbReference type="Proteomes" id="UP000321051"/>
    </source>
</evidence>
<dbReference type="InterPro" id="IPR051054">
    <property type="entry name" value="SorC_transcr_regulators"/>
</dbReference>
<proteinExistence type="inferred from homology"/>
<dbReference type="InterPro" id="IPR048715">
    <property type="entry name" value="CggR_N"/>
</dbReference>
<dbReference type="SUPFAM" id="SSF46785">
    <property type="entry name" value="Winged helix' DNA-binding domain"/>
    <property type="match status" value="1"/>
</dbReference>
<reference evidence="7 8" key="1">
    <citation type="submission" date="2019-07" db="EMBL/GenBank/DDBJ databases">
        <title>Whole genome shotgun sequence of Marinococcus halophilus NBRC 102359.</title>
        <authorList>
            <person name="Hosoyama A."/>
            <person name="Uohara A."/>
            <person name="Ohji S."/>
            <person name="Ichikawa N."/>
        </authorList>
    </citation>
    <scope>NUCLEOTIDE SEQUENCE [LARGE SCALE GENOMIC DNA]</scope>
    <source>
        <strain evidence="7 8">NBRC 102359</strain>
    </source>
</reference>
<sequence length="348" mass="38431">MLRDVLEMQRKLQPDVLETLGKRYRILQYIRLMQPIGRRTLATQLSISERVLRSETDFLKQQGLILMQSAGMLLTEEGTKLLEGLEQTVKYTFGLEELEQRLAGYLSVPKVIVVAGDSDELPVVKKELGRAVVQQMKNRVRSGDVIAVAGGTTLASAAEMMVPDPRWQNTIFVPARGGLGEKVEIQANTISSAMAMKAQASYRLLHVPDQLSEDTRRSLMQEPGVQEVLDLLSTASIVVHGIGEAKTMAGRRTTSASLRSRLEEESAVAESFGYYVNQDGQVVHRENTVGLQWDELRRDQTVITVAGGSSKAKAIDAYMRYRPSSILITDEGAAKAILEQNDAPEATE</sequence>
<dbReference type="STRING" id="1371.GCA_900166605_01688"/>
<dbReference type="Proteomes" id="UP000321051">
    <property type="component" value="Unassembled WGS sequence"/>
</dbReference>
<evidence type="ECO:0000256" key="4">
    <source>
        <dbReference type="ARBA" id="ARBA00023163"/>
    </source>
</evidence>
<dbReference type="AlphaFoldDB" id="A0A510YCP3"/>
<dbReference type="RefSeq" id="WP_079475499.1">
    <property type="nucleotide sequence ID" value="NZ_BJUN01000030.1"/>
</dbReference>
<keyword evidence="4" id="KW-0804">Transcription</keyword>
<dbReference type="OrthoDB" id="9793820at2"/>
<name>A0A510YCP3_MARHA</name>
<evidence type="ECO:0000256" key="1">
    <source>
        <dbReference type="ARBA" id="ARBA00010466"/>
    </source>
</evidence>
<dbReference type="GO" id="GO:0030246">
    <property type="term" value="F:carbohydrate binding"/>
    <property type="evidence" value="ECO:0007669"/>
    <property type="project" value="InterPro"/>
</dbReference>
<evidence type="ECO:0000256" key="2">
    <source>
        <dbReference type="ARBA" id="ARBA00023015"/>
    </source>
</evidence>
<dbReference type="InterPro" id="IPR037171">
    <property type="entry name" value="NagB/RpiA_transferase-like"/>
</dbReference>
<evidence type="ECO:0000313" key="7">
    <source>
        <dbReference type="EMBL" id="GEK60127.1"/>
    </source>
</evidence>
<dbReference type="InterPro" id="IPR036388">
    <property type="entry name" value="WH-like_DNA-bd_sf"/>
</dbReference>
<dbReference type="PANTHER" id="PTHR34294:SF5">
    <property type="entry name" value="CENTRAL GLYCOLYTIC GENES REGULATOR"/>
    <property type="match status" value="1"/>
</dbReference>
<protein>
    <submittedName>
        <fullName evidence="7">Central glycolytic genes regulator</fullName>
    </submittedName>
</protein>
<dbReference type="Gene3D" id="1.10.10.10">
    <property type="entry name" value="Winged helix-like DNA-binding domain superfamily/Winged helix DNA-binding domain"/>
    <property type="match status" value="1"/>
</dbReference>
<dbReference type="InterPro" id="IPR007324">
    <property type="entry name" value="Sugar-bd_dom_put"/>
</dbReference>
<dbReference type="SUPFAM" id="SSF100950">
    <property type="entry name" value="NagB/RpiA/CoA transferase-like"/>
    <property type="match status" value="1"/>
</dbReference>
<keyword evidence="3" id="KW-0238">DNA-binding</keyword>
<comment type="similarity">
    <text evidence="1">Belongs to the SorC transcriptional regulatory family.</text>
</comment>
<organism evidence="7 8">
    <name type="scientific">Marinococcus halophilus</name>
    <dbReference type="NCBI Taxonomy" id="1371"/>
    <lineage>
        <taxon>Bacteria</taxon>
        <taxon>Bacillati</taxon>
        <taxon>Bacillota</taxon>
        <taxon>Bacilli</taxon>
        <taxon>Bacillales</taxon>
        <taxon>Bacillaceae</taxon>
        <taxon>Marinococcus</taxon>
    </lineage>
</organism>
<dbReference type="InterPro" id="IPR036390">
    <property type="entry name" value="WH_DNA-bd_sf"/>
</dbReference>
<dbReference type="Gene3D" id="3.40.50.1360">
    <property type="match status" value="1"/>
</dbReference>
<evidence type="ECO:0000256" key="3">
    <source>
        <dbReference type="ARBA" id="ARBA00023125"/>
    </source>
</evidence>
<comment type="caution">
    <text evidence="7">The sequence shown here is derived from an EMBL/GenBank/DDBJ whole genome shotgun (WGS) entry which is preliminary data.</text>
</comment>
<dbReference type="Pfam" id="PF04198">
    <property type="entry name" value="Sugar-bind"/>
    <property type="match status" value="1"/>
</dbReference>
<dbReference type="Pfam" id="PF21715">
    <property type="entry name" value="CggR_N"/>
    <property type="match status" value="1"/>
</dbReference>
<keyword evidence="2" id="KW-0805">Transcription regulation</keyword>